<evidence type="ECO:0000256" key="4">
    <source>
        <dbReference type="ARBA" id="ARBA00023136"/>
    </source>
</evidence>
<sequence length="350" mass="37808">MPPQSRGDQFKQPPQPPQPPAGFQSKSTPNLPTLHSLETANTPLLTLHPGQVGSPDIVTSPSEPASLDDVSVDSSVEPPSLSPASSDIDDASEEEEEEDGYVPNLPPRPFQHLHSQSHTYLGPSAFAPPFYNRPPTPLPPSPSLTSLLRPTFSTTPSRPTTPDPSSDEGGPHIRSLGVTTGTQTPNSANTLTSAAILAQQTIPRLSIYYYPNRWWALAIPAWTVMLVVYIYVALACYNTGYLTLKMGDVGCLVDEAANVAVVDVQGKIIREERPSWEVVGDKEKQAGKKGRGKNGGHSRQGSLGRVQVHQELDWRTLWNEGTDAVMDIPIGGVCEILYGQAEDGEGELYD</sequence>
<feature type="compositionally biased region" description="Basic residues" evidence="5">
    <location>
        <begin position="287"/>
        <end position="296"/>
    </location>
</feature>
<protein>
    <recommendedName>
        <fullName evidence="7">PIG-P domain-containing protein</fullName>
    </recommendedName>
</protein>
<feature type="compositionally biased region" description="Polar residues" evidence="5">
    <location>
        <begin position="24"/>
        <end position="44"/>
    </location>
</feature>
<dbReference type="InterPro" id="IPR013717">
    <property type="entry name" value="PIG-P"/>
</dbReference>
<dbReference type="PANTHER" id="PTHR46346">
    <property type="entry name" value="PHOSPHATIDYLINOSITOL N-ACETYLGLUCOSAMINYLTRANSFERASE SUBUNIT P"/>
    <property type="match status" value="1"/>
</dbReference>
<organism evidence="8 9">
    <name type="scientific">Rachicladosporium monterosium</name>
    <dbReference type="NCBI Taxonomy" id="1507873"/>
    <lineage>
        <taxon>Eukaryota</taxon>
        <taxon>Fungi</taxon>
        <taxon>Dikarya</taxon>
        <taxon>Ascomycota</taxon>
        <taxon>Pezizomycotina</taxon>
        <taxon>Dothideomycetes</taxon>
        <taxon>Dothideomycetidae</taxon>
        <taxon>Cladosporiales</taxon>
        <taxon>Cladosporiaceae</taxon>
        <taxon>Rachicladosporium</taxon>
    </lineage>
</organism>
<keyword evidence="3 6" id="KW-1133">Transmembrane helix</keyword>
<feature type="region of interest" description="Disordered" evidence="5">
    <location>
        <begin position="279"/>
        <end position="302"/>
    </location>
</feature>
<dbReference type="InterPro" id="IPR052263">
    <property type="entry name" value="GPI_Anchor_Biosynth"/>
</dbReference>
<dbReference type="Proteomes" id="UP001308179">
    <property type="component" value="Unassembled WGS sequence"/>
</dbReference>
<feature type="transmembrane region" description="Helical" evidence="6">
    <location>
        <begin position="214"/>
        <end position="237"/>
    </location>
</feature>
<keyword evidence="2 6" id="KW-0812">Transmembrane</keyword>
<dbReference type="EMBL" id="JAVRRR010000085">
    <property type="protein sequence ID" value="KAK5146476.1"/>
    <property type="molecule type" value="Genomic_DNA"/>
</dbReference>
<evidence type="ECO:0000313" key="9">
    <source>
        <dbReference type="Proteomes" id="UP001308179"/>
    </source>
</evidence>
<feature type="compositionally biased region" description="Acidic residues" evidence="5">
    <location>
        <begin position="87"/>
        <end position="100"/>
    </location>
</feature>
<evidence type="ECO:0000256" key="5">
    <source>
        <dbReference type="SAM" id="MobiDB-lite"/>
    </source>
</evidence>
<reference evidence="8 9" key="1">
    <citation type="submission" date="2023-08" db="EMBL/GenBank/DDBJ databases">
        <title>Black Yeasts Isolated from many extreme environments.</title>
        <authorList>
            <person name="Coleine C."/>
            <person name="Stajich J.E."/>
            <person name="Selbmann L."/>
        </authorList>
    </citation>
    <scope>NUCLEOTIDE SEQUENCE [LARGE SCALE GENOMIC DNA]</scope>
    <source>
        <strain evidence="8 9">CCFEE 5386</strain>
    </source>
</reference>
<comment type="caution">
    <text evidence="8">The sequence shown here is derived from an EMBL/GenBank/DDBJ whole genome shotgun (WGS) entry which is preliminary data.</text>
</comment>
<keyword evidence="4 6" id="KW-0472">Membrane</keyword>
<proteinExistence type="predicted"/>
<evidence type="ECO:0000256" key="3">
    <source>
        <dbReference type="ARBA" id="ARBA00022989"/>
    </source>
</evidence>
<dbReference type="PANTHER" id="PTHR46346:SF1">
    <property type="entry name" value="PHOSPHATIDYLINOSITOL N-ACETYLGLUCOSAMINYLTRANSFERASE SUBUNIT P"/>
    <property type="match status" value="1"/>
</dbReference>
<evidence type="ECO:0000256" key="1">
    <source>
        <dbReference type="ARBA" id="ARBA00004141"/>
    </source>
</evidence>
<comment type="subcellular location">
    <subcellularLocation>
        <location evidence="1">Membrane</location>
        <topology evidence="1">Multi-pass membrane protein</topology>
    </subcellularLocation>
</comment>
<feature type="compositionally biased region" description="Pro residues" evidence="5">
    <location>
        <begin position="131"/>
        <end position="142"/>
    </location>
</feature>
<keyword evidence="9" id="KW-1185">Reference proteome</keyword>
<feature type="compositionally biased region" description="Low complexity" evidence="5">
    <location>
        <begin position="143"/>
        <end position="164"/>
    </location>
</feature>
<feature type="compositionally biased region" description="Low complexity" evidence="5">
    <location>
        <begin position="67"/>
        <end position="86"/>
    </location>
</feature>
<evidence type="ECO:0000256" key="2">
    <source>
        <dbReference type="ARBA" id="ARBA00022692"/>
    </source>
</evidence>
<accession>A0ABR0LBP0</accession>
<dbReference type="Pfam" id="PF08510">
    <property type="entry name" value="PIG-P"/>
    <property type="match status" value="1"/>
</dbReference>
<gene>
    <name evidence="8" type="ORF">LTR32_001934</name>
</gene>
<name>A0ABR0LBP0_9PEZI</name>
<feature type="domain" description="PIG-P" evidence="7">
    <location>
        <begin position="195"/>
        <end position="338"/>
    </location>
</feature>
<evidence type="ECO:0000259" key="7">
    <source>
        <dbReference type="Pfam" id="PF08510"/>
    </source>
</evidence>
<feature type="region of interest" description="Disordered" evidence="5">
    <location>
        <begin position="1"/>
        <end position="185"/>
    </location>
</feature>
<evidence type="ECO:0000256" key="6">
    <source>
        <dbReference type="SAM" id="Phobius"/>
    </source>
</evidence>
<evidence type="ECO:0000313" key="8">
    <source>
        <dbReference type="EMBL" id="KAK5146476.1"/>
    </source>
</evidence>